<sequence length="104" mass="12453">MKDKTPTWEESQNQYKLLLKGVDELIKNTTRLAESYETTNMDFASMVYQNGLNELMQKAEQMKAYERSFELMYFSMKGHVEQLKRLKEVLQLFFIKDTINHPYN</sequence>
<evidence type="ECO:0000313" key="1">
    <source>
        <dbReference type="EMBL" id="MTI23931.1"/>
    </source>
</evidence>
<organism evidence="1 2">
    <name type="scientific">Fulvivirga kasyanovii</name>
    <dbReference type="NCBI Taxonomy" id="396812"/>
    <lineage>
        <taxon>Bacteria</taxon>
        <taxon>Pseudomonadati</taxon>
        <taxon>Bacteroidota</taxon>
        <taxon>Cytophagia</taxon>
        <taxon>Cytophagales</taxon>
        <taxon>Fulvivirgaceae</taxon>
        <taxon>Fulvivirga</taxon>
    </lineage>
</organism>
<dbReference type="EMBL" id="SMLW01000332">
    <property type="protein sequence ID" value="MTI23931.1"/>
    <property type="molecule type" value="Genomic_DNA"/>
</dbReference>
<accession>A0ABW9RIX4</accession>
<protein>
    <submittedName>
        <fullName evidence="1">Uncharacterized protein</fullName>
    </submittedName>
</protein>
<proteinExistence type="predicted"/>
<reference evidence="1 2" key="1">
    <citation type="submission" date="2019-02" db="EMBL/GenBank/DDBJ databases">
        <authorList>
            <person name="Goldberg S.R."/>
            <person name="Haltli B.A."/>
            <person name="Correa H."/>
            <person name="Russell K.G."/>
        </authorList>
    </citation>
    <scope>NUCLEOTIDE SEQUENCE [LARGE SCALE GENOMIC DNA]</scope>
    <source>
        <strain evidence="1 2">JCM 16186</strain>
    </source>
</reference>
<dbReference type="Proteomes" id="UP000798808">
    <property type="component" value="Unassembled WGS sequence"/>
</dbReference>
<comment type="caution">
    <text evidence="1">The sequence shown here is derived from an EMBL/GenBank/DDBJ whole genome shotgun (WGS) entry which is preliminary data.</text>
</comment>
<keyword evidence="2" id="KW-1185">Reference proteome</keyword>
<evidence type="ECO:0000313" key="2">
    <source>
        <dbReference type="Proteomes" id="UP000798808"/>
    </source>
</evidence>
<dbReference type="RefSeq" id="WP_155169362.1">
    <property type="nucleotide sequence ID" value="NZ_BAAAFL010000065.1"/>
</dbReference>
<gene>
    <name evidence="1" type="ORF">E1163_03100</name>
</gene>
<name>A0ABW9RIX4_9BACT</name>